<dbReference type="AlphaFoldDB" id="A0A9W8K9Y4"/>
<accession>A0A9W8K9Y4</accession>
<dbReference type="OrthoDB" id="3174721at2759"/>
<keyword evidence="2" id="KW-1185">Reference proteome</keyword>
<organism evidence="1 2">
    <name type="scientific">Agrocybe chaxingu</name>
    <dbReference type="NCBI Taxonomy" id="84603"/>
    <lineage>
        <taxon>Eukaryota</taxon>
        <taxon>Fungi</taxon>
        <taxon>Dikarya</taxon>
        <taxon>Basidiomycota</taxon>
        <taxon>Agaricomycotina</taxon>
        <taxon>Agaricomycetes</taxon>
        <taxon>Agaricomycetidae</taxon>
        <taxon>Agaricales</taxon>
        <taxon>Agaricineae</taxon>
        <taxon>Strophariaceae</taxon>
        <taxon>Agrocybe</taxon>
    </lineage>
</organism>
<proteinExistence type="predicted"/>
<sequence>MHTHHLQIQKSSNRKIILATYTPEKWLTEPKEGGSVEEEMSLAMLEVSPAGQELIEDILISLLICERKRMAPGKDSYTKALFN</sequence>
<dbReference type="Proteomes" id="UP001148786">
    <property type="component" value="Unassembled WGS sequence"/>
</dbReference>
<evidence type="ECO:0000313" key="1">
    <source>
        <dbReference type="EMBL" id="KAJ3512613.1"/>
    </source>
</evidence>
<comment type="caution">
    <text evidence="1">The sequence shown here is derived from an EMBL/GenBank/DDBJ whole genome shotgun (WGS) entry which is preliminary data.</text>
</comment>
<gene>
    <name evidence="1" type="ORF">NLJ89_g3428</name>
</gene>
<name>A0A9W8K9Y4_9AGAR</name>
<reference evidence="1" key="1">
    <citation type="submission" date="2022-07" db="EMBL/GenBank/DDBJ databases">
        <title>Genome Sequence of Agrocybe chaxingu.</title>
        <authorList>
            <person name="Buettner E."/>
        </authorList>
    </citation>
    <scope>NUCLEOTIDE SEQUENCE</scope>
    <source>
        <strain evidence="1">MP-N11</strain>
    </source>
</reference>
<protein>
    <submittedName>
        <fullName evidence="1">Uncharacterized protein</fullName>
    </submittedName>
</protein>
<dbReference type="EMBL" id="JANKHO010000246">
    <property type="protein sequence ID" value="KAJ3512613.1"/>
    <property type="molecule type" value="Genomic_DNA"/>
</dbReference>
<evidence type="ECO:0000313" key="2">
    <source>
        <dbReference type="Proteomes" id="UP001148786"/>
    </source>
</evidence>